<dbReference type="Gene3D" id="2.40.128.520">
    <property type="match status" value="1"/>
</dbReference>
<feature type="signal peptide" evidence="1">
    <location>
        <begin position="1"/>
        <end position="22"/>
    </location>
</feature>
<organism evidence="3 4">
    <name type="scientific">Borreliella spielmanii A14S</name>
    <dbReference type="NCBI Taxonomy" id="498742"/>
    <lineage>
        <taxon>Bacteria</taxon>
        <taxon>Pseudomonadati</taxon>
        <taxon>Spirochaetota</taxon>
        <taxon>Spirochaetia</taxon>
        <taxon>Spirochaetales</taxon>
        <taxon>Borreliaceae</taxon>
        <taxon>Borreliella</taxon>
    </lineage>
</organism>
<evidence type="ECO:0000313" key="4">
    <source>
        <dbReference type="Proteomes" id="UP000003481"/>
    </source>
</evidence>
<reference evidence="3 4" key="1">
    <citation type="submission" date="2009-02" db="EMBL/GenBank/DDBJ databases">
        <authorList>
            <person name="Fraser-Liggett C.M."/>
            <person name="Mongodin E.F."/>
            <person name="Casjens B."/>
            <person name="Dunn J."/>
            <person name="Luft B."/>
            <person name="Qiu W."/>
            <person name="Schutzer S."/>
            <person name="Sebastian Y."/>
        </authorList>
    </citation>
    <scope>NUCLEOTIDE SEQUENCE [LARGE SCALE GENOMIC DNA]</scope>
    <source>
        <strain evidence="3 4">A14S</strain>
    </source>
</reference>
<dbReference type="PANTHER" id="PTHR36919:SF2">
    <property type="entry name" value="BLL6627 PROTEIN"/>
    <property type="match status" value="1"/>
</dbReference>
<dbReference type="InterPro" id="IPR019223">
    <property type="entry name" value="DUF2147"/>
</dbReference>
<dbReference type="Pfam" id="PF09917">
    <property type="entry name" value="DUF2147"/>
    <property type="match status" value="1"/>
</dbReference>
<dbReference type="EMBL" id="ABKB02000005">
    <property type="protein sequence ID" value="EEF84577.1"/>
    <property type="molecule type" value="Genomic_DNA"/>
</dbReference>
<protein>
    <recommendedName>
        <fullName evidence="2">DUF2147 domain-containing protein</fullName>
    </recommendedName>
</protein>
<keyword evidence="1" id="KW-0732">Signal</keyword>
<dbReference type="Proteomes" id="UP000003481">
    <property type="component" value="Unassembled WGS sequence"/>
</dbReference>
<evidence type="ECO:0000313" key="3">
    <source>
        <dbReference type="EMBL" id="EEF84577.1"/>
    </source>
</evidence>
<feature type="chain" id="PRO_5002894502" description="DUF2147 domain-containing protein" evidence="1">
    <location>
        <begin position="23"/>
        <end position="186"/>
    </location>
</feature>
<dbReference type="OrthoDB" id="9814399at2"/>
<evidence type="ECO:0000256" key="1">
    <source>
        <dbReference type="SAM" id="SignalP"/>
    </source>
</evidence>
<dbReference type="HOGENOM" id="CLU_1507830_0_0_12"/>
<evidence type="ECO:0000259" key="2">
    <source>
        <dbReference type="Pfam" id="PF09917"/>
    </source>
</evidence>
<proteinExistence type="predicted"/>
<gene>
    <name evidence="3" type="ORF">BSPA14S_0798</name>
</gene>
<dbReference type="RefSeq" id="WP_006433788.1">
    <property type="nucleotide sequence ID" value="NZ_ABKB02000005.1"/>
</dbReference>
<name>B9X854_9SPIR</name>
<sequence length="186" mass="21301">MNRTFLKFFLFFCFAMFLFANSEDLNEKEIIDKAENLNFENEVLGYWVGYDDVSNVKNSIIYIYKYNGEVCGRILTVIKDGKKYDAKNPSGDTVVGFENLAIEGLDFMWGLKYSSASKKWDRGKIIDPKNGKIYNSEVSVDSKTGNLVTKGKVWIFGRSKIWTRAKVDEIPKVDLHNLVPTPPVKK</sequence>
<feature type="domain" description="DUF2147" evidence="2">
    <location>
        <begin position="45"/>
        <end position="164"/>
    </location>
</feature>
<dbReference type="eggNOG" id="COG4731">
    <property type="taxonomic scope" value="Bacteria"/>
</dbReference>
<accession>B9X854</accession>
<dbReference type="PANTHER" id="PTHR36919">
    <property type="entry name" value="BLR1215 PROTEIN"/>
    <property type="match status" value="1"/>
</dbReference>
<dbReference type="AlphaFoldDB" id="B9X854"/>
<comment type="caution">
    <text evidence="3">The sequence shown here is derived from an EMBL/GenBank/DDBJ whole genome shotgun (WGS) entry which is preliminary data.</text>
</comment>
<dbReference type="STRING" id="498742.BSPA14S_0798"/>